<dbReference type="SUPFAM" id="SSF109854">
    <property type="entry name" value="DinB/YfiT-like putative metalloenzymes"/>
    <property type="match status" value="1"/>
</dbReference>
<dbReference type="Pfam" id="PF12867">
    <property type="entry name" value="DinB_2"/>
    <property type="match status" value="1"/>
</dbReference>
<reference evidence="3" key="1">
    <citation type="journal article" date="2019" name="Int. J. Syst. Evol. Microbiol.">
        <title>The Global Catalogue of Microorganisms (GCM) 10K type strain sequencing project: providing services to taxonomists for standard genome sequencing and annotation.</title>
        <authorList>
            <consortium name="The Broad Institute Genomics Platform"/>
            <consortium name="The Broad Institute Genome Sequencing Center for Infectious Disease"/>
            <person name="Wu L."/>
            <person name="Ma J."/>
        </authorList>
    </citation>
    <scope>NUCLEOTIDE SEQUENCE [LARGE SCALE GENOMIC DNA]</scope>
    <source>
        <strain evidence="3">KCTC 3950</strain>
    </source>
</reference>
<evidence type="ECO:0000313" key="3">
    <source>
        <dbReference type="Proteomes" id="UP001597541"/>
    </source>
</evidence>
<proteinExistence type="predicted"/>
<protein>
    <submittedName>
        <fullName evidence="2">DinB family protein</fullName>
    </submittedName>
</protein>
<evidence type="ECO:0000313" key="2">
    <source>
        <dbReference type="EMBL" id="MFD2611797.1"/>
    </source>
</evidence>
<feature type="domain" description="DinB-like" evidence="1">
    <location>
        <begin position="9"/>
        <end position="147"/>
    </location>
</feature>
<dbReference type="InterPro" id="IPR034660">
    <property type="entry name" value="DinB/YfiT-like"/>
</dbReference>
<evidence type="ECO:0000259" key="1">
    <source>
        <dbReference type="Pfam" id="PF12867"/>
    </source>
</evidence>
<comment type="caution">
    <text evidence="2">The sequence shown here is derived from an EMBL/GenBank/DDBJ whole genome shotgun (WGS) entry which is preliminary data.</text>
</comment>
<dbReference type="RefSeq" id="WP_377600784.1">
    <property type="nucleotide sequence ID" value="NZ_JBHUME010000005.1"/>
</dbReference>
<organism evidence="2 3">
    <name type="scientific">Paenibacillus gansuensis</name>
    <dbReference type="NCBI Taxonomy" id="306542"/>
    <lineage>
        <taxon>Bacteria</taxon>
        <taxon>Bacillati</taxon>
        <taxon>Bacillota</taxon>
        <taxon>Bacilli</taxon>
        <taxon>Bacillales</taxon>
        <taxon>Paenibacillaceae</taxon>
        <taxon>Paenibacillus</taxon>
    </lineage>
</organism>
<dbReference type="Gene3D" id="1.20.120.450">
    <property type="entry name" value="dinb family like domain"/>
    <property type="match status" value="1"/>
</dbReference>
<dbReference type="EMBL" id="JBHUME010000005">
    <property type="protein sequence ID" value="MFD2611797.1"/>
    <property type="molecule type" value="Genomic_DNA"/>
</dbReference>
<accession>A0ABW5PBW4</accession>
<sequence length="159" mass="17769">MLEESIWYQLETARHITLRWIAKMTEEVCDVQPEGFPNNFRWHLGHIATIQAQLAHYYIGLPLMLPDGYPERFANGTRPSEWMTPGPALPELAEVLAGQIPSLRAALPDGLAVPAVKTFERVGRRMETAADILLFSAYHEGLHIGMINGIKYGMGGGKR</sequence>
<dbReference type="Proteomes" id="UP001597541">
    <property type="component" value="Unassembled WGS sequence"/>
</dbReference>
<keyword evidence="3" id="KW-1185">Reference proteome</keyword>
<dbReference type="InterPro" id="IPR024775">
    <property type="entry name" value="DinB-like"/>
</dbReference>
<name>A0ABW5PBW4_9BACL</name>
<gene>
    <name evidence="2" type="ORF">ACFSUF_05100</name>
</gene>